<sequence length="238" mass="24034">MLCGVLEDDGSPDAGAGATAPVRVLLVDDHPVVRRGLRALLSSLPGIEVAGEAASGEDAVREAQLLAADVVVMDVQLPGMDGVAATARLTAAVPGAAVLVLTMFEDDDTVVAALRAGARGYLLKGADADEIARALHAVHAGQVVLAPDVAARLVVRLSGAPAPTAVRPFPELTDRELQVLDAIAAGHSNTAIASGLGLAPKTVGNHISSVFAKLRVASRAEAIVLAREHGLGARPTAG</sequence>
<dbReference type="OrthoDB" id="9808843at2"/>
<feature type="domain" description="HTH luxR-type" evidence="4">
    <location>
        <begin position="165"/>
        <end position="230"/>
    </location>
</feature>
<name>A0A316AFZ3_9ACTN</name>
<evidence type="ECO:0000313" key="6">
    <source>
        <dbReference type="EMBL" id="PWJ55834.1"/>
    </source>
</evidence>
<protein>
    <submittedName>
        <fullName evidence="6">DNA-binding NarL/FixJ family response regulator</fullName>
    </submittedName>
</protein>
<dbReference type="AlphaFoldDB" id="A0A316AFZ3"/>
<dbReference type="InterPro" id="IPR039420">
    <property type="entry name" value="WalR-like"/>
</dbReference>
<dbReference type="CDD" id="cd06170">
    <property type="entry name" value="LuxR_C_like"/>
    <property type="match status" value="1"/>
</dbReference>
<dbReference type="Pfam" id="PF00072">
    <property type="entry name" value="Response_reg"/>
    <property type="match status" value="1"/>
</dbReference>
<keyword evidence="7" id="KW-1185">Reference proteome</keyword>
<dbReference type="EMBL" id="QGDQ01000002">
    <property type="protein sequence ID" value="PWJ55834.1"/>
    <property type="molecule type" value="Genomic_DNA"/>
</dbReference>
<dbReference type="SUPFAM" id="SSF52172">
    <property type="entry name" value="CheY-like"/>
    <property type="match status" value="1"/>
</dbReference>
<dbReference type="InterPro" id="IPR001789">
    <property type="entry name" value="Sig_transdc_resp-reg_receiver"/>
</dbReference>
<dbReference type="Pfam" id="PF00196">
    <property type="entry name" value="GerE"/>
    <property type="match status" value="1"/>
</dbReference>
<dbReference type="SMART" id="SM00448">
    <property type="entry name" value="REC"/>
    <property type="match status" value="1"/>
</dbReference>
<dbReference type="SMART" id="SM00421">
    <property type="entry name" value="HTH_LUXR"/>
    <property type="match status" value="1"/>
</dbReference>
<dbReference type="PROSITE" id="PS50110">
    <property type="entry name" value="RESPONSE_REGULATORY"/>
    <property type="match status" value="1"/>
</dbReference>
<accession>A0A316AFZ3</accession>
<evidence type="ECO:0000259" key="5">
    <source>
        <dbReference type="PROSITE" id="PS50110"/>
    </source>
</evidence>
<evidence type="ECO:0000259" key="4">
    <source>
        <dbReference type="PROSITE" id="PS50043"/>
    </source>
</evidence>
<dbReference type="PRINTS" id="PR00038">
    <property type="entry name" value="HTHLUXR"/>
</dbReference>
<evidence type="ECO:0000313" key="7">
    <source>
        <dbReference type="Proteomes" id="UP000245469"/>
    </source>
</evidence>
<dbReference type="PROSITE" id="PS00622">
    <property type="entry name" value="HTH_LUXR_1"/>
    <property type="match status" value="1"/>
</dbReference>
<gene>
    <name evidence="6" type="ORF">BXY45_102200</name>
</gene>
<keyword evidence="1 3" id="KW-0597">Phosphoprotein</keyword>
<dbReference type="PANTHER" id="PTHR43214">
    <property type="entry name" value="TWO-COMPONENT RESPONSE REGULATOR"/>
    <property type="match status" value="1"/>
</dbReference>
<proteinExistence type="predicted"/>
<organism evidence="6 7">
    <name type="scientific">Quadrisphaera granulorum</name>
    <dbReference type="NCBI Taxonomy" id="317664"/>
    <lineage>
        <taxon>Bacteria</taxon>
        <taxon>Bacillati</taxon>
        <taxon>Actinomycetota</taxon>
        <taxon>Actinomycetes</taxon>
        <taxon>Kineosporiales</taxon>
        <taxon>Kineosporiaceae</taxon>
        <taxon>Quadrisphaera</taxon>
    </lineage>
</organism>
<feature type="modified residue" description="4-aspartylphosphate" evidence="3">
    <location>
        <position position="74"/>
    </location>
</feature>
<dbReference type="InterPro" id="IPR016032">
    <property type="entry name" value="Sig_transdc_resp-reg_C-effctor"/>
</dbReference>
<dbReference type="GO" id="GO:0006355">
    <property type="term" value="P:regulation of DNA-templated transcription"/>
    <property type="evidence" value="ECO:0007669"/>
    <property type="project" value="InterPro"/>
</dbReference>
<comment type="caution">
    <text evidence="6">The sequence shown here is derived from an EMBL/GenBank/DDBJ whole genome shotgun (WGS) entry which is preliminary data.</text>
</comment>
<evidence type="ECO:0000256" key="3">
    <source>
        <dbReference type="PROSITE-ProRule" id="PRU00169"/>
    </source>
</evidence>
<dbReference type="SUPFAM" id="SSF46894">
    <property type="entry name" value="C-terminal effector domain of the bipartite response regulators"/>
    <property type="match status" value="1"/>
</dbReference>
<dbReference type="Proteomes" id="UP000245469">
    <property type="component" value="Unassembled WGS sequence"/>
</dbReference>
<keyword evidence="2 6" id="KW-0238">DNA-binding</keyword>
<dbReference type="GO" id="GO:0003677">
    <property type="term" value="F:DNA binding"/>
    <property type="evidence" value="ECO:0007669"/>
    <property type="project" value="UniProtKB-KW"/>
</dbReference>
<evidence type="ECO:0000256" key="1">
    <source>
        <dbReference type="ARBA" id="ARBA00022553"/>
    </source>
</evidence>
<dbReference type="Gene3D" id="3.40.50.2300">
    <property type="match status" value="1"/>
</dbReference>
<feature type="domain" description="Response regulatory" evidence="5">
    <location>
        <begin position="23"/>
        <end position="139"/>
    </location>
</feature>
<dbReference type="CDD" id="cd17535">
    <property type="entry name" value="REC_NarL-like"/>
    <property type="match status" value="1"/>
</dbReference>
<dbReference type="InterPro" id="IPR000792">
    <property type="entry name" value="Tscrpt_reg_LuxR_C"/>
</dbReference>
<evidence type="ECO:0000256" key="2">
    <source>
        <dbReference type="ARBA" id="ARBA00023125"/>
    </source>
</evidence>
<dbReference type="InterPro" id="IPR058245">
    <property type="entry name" value="NreC/VraR/RcsB-like_REC"/>
</dbReference>
<dbReference type="GO" id="GO:0000160">
    <property type="term" value="P:phosphorelay signal transduction system"/>
    <property type="evidence" value="ECO:0007669"/>
    <property type="project" value="InterPro"/>
</dbReference>
<dbReference type="PANTHER" id="PTHR43214:SF43">
    <property type="entry name" value="TWO-COMPONENT RESPONSE REGULATOR"/>
    <property type="match status" value="1"/>
</dbReference>
<dbReference type="InterPro" id="IPR011006">
    <property type="entry name" value="CheY-like_superfamily"/>
</dbReference>
<dbReference type="PROSITE" id="PS50043">
    <property type="entry name" value="HTH_LUXR_2"/>
    <property type="match status" value="1"/>
</dbReference>
<reference evidence="6 7" key="1">
    <citation type="submission" date="2018-03" db="EMBL/GenBank/DDBJ databases">
        <title>Genomic Encyclopedia of Archaeal and Bacterial Type Strains, Phase II (KMG-II): from individual species to whole genera.</title>
        <authorList>
            <person name="Goeker M."/>
        </authorList>
    </citation>
    <scope>NUCLEOTIDE SEQUENCE [LARGE SCALE GENOMIC DNA]</scope>
    <source>
        <strain evidence="6 7">DSM 44889</strain>
    </source>
</reference>